<evidence type="ECO:0000256" key="1">
    <source>
        <dbReference type="SAM" id="MobiDB-lite"/>
    </source>
</evidence>
<evidence type="ECO:0000313" key="2">
    <source>
        <dbReference type="EMBL" id="VTR94088.1"/>
    </source>
</evidence>
<accession>A0A6P2CY89</accession>
<feature type="region of interest" description="Disordered" evidence="1">
    <location>
        <begin position="86"/>
        <end position="122"/>
    </location>
</feature>
<proteinExistence type="predicted"/>
<feature type="compositionally biased region" description="Polar residues" evidence="1">
    <location>
        <begin position="105"/>
        <end position="118"/>
    </location>
</feature>
<dbReference type="RefSeq" id="WP_162668703.1">
    <property type="nucleotide sequence ID" value="NZ_LR593886.1"/>
</dbReference>
<dbReference type="Proteomes" id="UP000464178">
    <property type="component" value="Chromosome"/>
</dbReference>
<evidence type="ECO:0000313" key="3">
    <source>
        <dbReference type="Proteomes" id="UP000464178"/>
    </source>
</evidence>
<sequence length="312" mass="34050">MATYVEIPGGDASTDKDGIRTYQRTFRVYGLDPNLRPSFGVLTVPINRFDPHPDDSGALAVGVSSAFVNGELGVQDVTYSYTSRPFDSGIGEDVETGGPGGSELTPGQTDPTANNNPLNRPPTIKFSQNTVQVPFVKDYNPAGAKPVRNSAGVPFEGETVDEVTSVITISFNKNVIDISDKQQTYCDCCNDASFSICNAFPTAFPAYTLRCNSWSGTIQFEEGIWYTACEIELEYNRHTWTRRLLDVGYTYLDGTVDLLGRPILKRFVDQSTGAPLDHPMFLNGSGLPNPPLSAPVSLTFYPHPQVSFSSIF</sequence>
<dbReference type="EMBL" id="LR593886">
    <property type="protein sequence ID" value="VTR94088.1"/>
    <property type="molecule type" value="Genomic_DNA"/>
</dbReference>
<reference evidence="2 3" key="1">
    <citation type="submission" date="2019-05" db="EMBL/GenBank/DDBJ databases">
        <authorList>
            <consortium name="Science for Life Laboratories"/>
        </authorList>
    </citation>
    <scope>NUCLEOTIDE SEQUENCE [LARGE SCALE GENOMIC DNA]</scope>
    <source>
        <strain evidence="2">Soil9</strain>
    </source>
</reference>
<name>A0A6P2CY89_9BACT</name>
<protein>
    <submittedName>
        <fullName evidence="2">Uncharacterized protein</fullName>
    </submittedName>
</protein>
<keyword evidence="3" id="KW-1185">Reference proteome</keyword>
<organism evidence="2 3">
    <name type="scientific">Gemmata massiliana</name>
    <dbReference type="NCBI Taxonomy" id="1210884"/>
    <lineage>
        <taxon>Bacteria</taxon>
        <taxon>Pseudomonadati</taxon>
        <taxon>Planctomycetota</taxon>
        <taxon>Planctomycetia</taxon>
        <taxon>Gemmatales</taxon>
        <taxon>Gemmataceae</taxon>
        <taxon>Gemmata</taxon>
    </lineage>
</organism>
<dbReference type="AlphaFoldDB" id="A0A6P2CY89"/>
<dbReference type="KEGG" id="gms:SOIL9_36260"/>
<gene>
    <name evidence="2" type="ORF">SOIL9_36260</name>
</gene>